<protein>
    <submittedName>
        <fullName evidence="5">ABC transporter (Iron.B12.siderophore.hemin)</fullName>
    </submittedName>
</protein>
<dbReference type="FunFam" id="3.40.50.300:FF:000134">
    <property type="entry name" value="Iron-enterobactin ABC transporter ATP-binding protein"/>
    <property type="match status" value="1"/>
</dbReference>
<dbReference type="Pfam" id="PF00005">
    <property type="entry name" value="ABC_tran"/>
    <property type="match status" value="1"/>
</dbReference>
<dbReference type="RefSeq" id="WP_006215168.1">
    <property type="nucleotide sequence ID" value="NZ_ANHZ02000017.1"/>
</dbReference>
<evidence type="ECO:0000313" key="6">
    <source>
        <dbReference type="Proteomes" id="UP000009877"/>
    </source>
</evidence>
<dbReference type="EMBL" id="ANHZ02000017">
    <property type="protein sequence ID" value="EME36264.1"/>
    <property type="molecule type" value="Genomic_DNA"/>
</dbReference>
<dbReference type="GO" id="GO:0005524">
    <property type="term" value="F:ATP binding"/>
    <property type="evidence" value="ECO:0007669"/>
    <property type="project" value="UniProtKB-KW"/>
</dbReference>
<comment type="caution">
    <text evidence="5">The sequence shown here is derived from an EMBL/GenBank/DDBJ whole genome shotgun (WGS) entry which is preliminary data.</text>
</comment>
<dbReference type="InterPro" id="IPR003439">
    <property type="entry name" value="ABC_transporter-like_ATP-bd"/>
</dbReference>
<evidence type="ECO:0000313" key="5">
    <source>
        <dbReference type="EMBL" id="EME36264.1"/>
    </source>
</evidence>
<dbReference type="InterPro" id="IPR003593">
    <property type="entry name" value="AAA+_ATPase"/>
</dbReference>
<dbReference type="Gene3D" id="3.40.50.300">
    <property type="entry name" value="P-loop containing nucleotide triphosphate hydrolases"/>
    <property type="match status" value="1"/>
</dbReference>
<dbReference type="PANTHER" id="PTHR42794">
    <property type="entry name" value="HEMIN IMPORT ATP-BINDING PROTEIN HMUV"/>
    <property type="match status" value="1"/>
</dbReference>
<dbReference type="InterPro" id="IPR027417">
    <property type="entry name" value="P-loop_NTPase"/>
</dbReference>
<keyword evidence="6" id="KW-1185">Reference proteome</keyword>
<evidence type="ECO:0000259" key="4">
    <source>
        <dbReference type="PROSITE" id="PS50893"/>
    </source>
</evidence>
<evidence type="ECO:0000256" key="2">
    <source>
        <dbReference type="ARBA" id="ARBA00022741"/>
    </source>
</evidence>
<dbReference type="PROSITE" id="PS50893">
    <property type="entry name" value="ABC_TRANSPORTER_2"/>
    <property type="match status" value="1"/>
</dbReference>
<name>M2YCA2_9MICC</name>
<dbReference type="PROSITE" id="PS00211">
    <property type="entry name" value="ABC_TRANSPORTER_1"/>
    <property type="match status" value="1"/>
</dbReference>
<dbReference type="InterPro" id="IPR017871">
    <property type="entry name" value="ABC_transporter-like_CS"/>
</dbReference>
<keyword evidence="1" id="KW-0813">Transport</keyword>
<dbReference type="Proteomes" id="UP000009877">
    <property type="component" value="Unassembled WGS sequence"/>
</dbReference>
<reference evidence="5 6" key="1">
    <citation type="journal article" date="2014" name="Genome Announc.">
        <title>Draft Genome Sequence of Kocuria palustris PEL.</title>
        <authorList>
            <person name="Sharma G."/>
            <person name="Khatri I."/>
            <person name="Subramanian S."/>
        </authorList>
    </citation>
    <scope>NUCLEOTIDE SEQUENCE [LARGE SCALE GENOMIC DNA]</scope>
    <source>
        <strain evidence="5 6">PEL</strain>
    </source>
</reference>
<accession>M2YCA2</accession>
<proteinExistence type="predicted"/>
<organism evidence="5 6">
    <name type="scientific">Kocuria palustris PEL</name>
    <dbReference type="NCBI Taxonomy" id="1236550"/>
    <lineage>
        <taxon>Bacteria</taxon>
        <taxon>Bacillati</taxon>
        <taxon>Actinomycetota</taxon>
        <taxon>Actinomycetes</taxon>
        <taxon>Micrococcales</taxon>
        <taxon>Micrococcaceae</taxon>
        <taxon>Kocuria</taxon>
    </lineage>
</organism>
<dbReference type="SMART" id="SM00382">
    <property type="entry name" value="AAA"/>
    <property type="match status" value="1"/>
</dbReference>
<gene>
    <name evidence="5" type="ORF">C884_00743</name>
</gene>
<keyword evidence="2" id="KW-0547">Nucleotide-binding</keyword>
<dbReference type="PANTHER" id="PTHR42794:SF2">
    <property type="entry name" value="ABC TRANSPORTER ATP-BINDING PROTEIN"/>
    <property type="match status" value="1"/>
</dbReference>
<sequence>MIEGTGLSFSYGRGPAVDGIDVVSVPERLMGLIGPNGSGKSTLLRLLHGRLRPASGRVMVDGRDLAGMSARDIARSIAVVVQEHEPAVELSAAEMVMLGRLPRGGLGGPAAADHAAAESALEQVGLLAQAERPLSAMSGGEQQRVMIARAMAQETEHLLLDEPTNHLDIRYQHEVLSTVRQLRRTSIVVLHDLNLAAQYCDELVLLDHGRIAARGTPDEVLRAEVLEPVYRIGVRRWDDDGIHLSFGLRD</sequence>
<dbReference type="CDD" id="cd03214">
    <property type="entry name" value="ABC_Iron-Siderophores_B12_Hemin"/>
    <property type="match status" value="1"/>
</dbReference>
<dbReference type="STRING" id="71999.KPaMU14_05105"/>
<dbReference type="GO" id="GO:0016887">
    <property type="term" value="F:ATP hydrolysis activity"/>
    <property type="evidence" value="ECO:0007669"/>
    <property type="project" value="InterPro"/>
</dbReference>
<evidence type="ECO:0000256" key="1">
    <source>
        <dbReference type="ARBA" id="ARBA00022448"/>
    </source>
</evidence>
<keyword evidence="3" id="KW-0067">ATP-binding</keyword>
<dbReference type="AlphaFoldDB" id="M2YCA2"/>
<feature type="domain" description="ABC transporter" evidence="4">
    <location>
        <begin position="2"/>
        <end position="233"/>
    </location>
</feature>
<dbReference type="SUPFAM" id="SSF52540">
    <property type="entry name" value="P-loop containing nucleoside triphosphate hydrolases"/>
    <property type="match status" value="1"/>
</dbReference>
<evidence type="ECO:0000256" key="3">
    <source>
        <dbReference type="ARBA" id="ARBA00022840"/>
    </source>
</evidence>